<dbReference type="EMBL" id="FOAS01000038">
    <property type="protein sequence ID" value="SEL84949.1"/>
    <property type="molecule type" value="Genomic_DNA"/>
</dbReference>
<organism evidence="1 2">
    <name type="scientific">Atopomonas hussainii</name>
    <dbReference type="NCBI Taxonomy" id="1429083"/>
    <lineage>
        <taxon>Bacteria</taxon>
        <taxon>Pseudomonadati</taxon>
        <taxon>Pseudomonadota</taxon>
        <taxon>Gammaproteobacteria</taxon>
        <taxon>Pseudomonadales</taxon>
        <taxon>Pseudomonadaceae</taxon>
        <taxon>Atopomonas</taxon>
    </lineage>
</organism>
<dbReference type="AlphaFoldDB" id="A0A1H7TKE2"/>
<sequence>MTSRLSTVDPHIENTLSDLPIEKRTALASSVVLWVVREAGLDCLAIEKAINEMRHDQLQEIAIQSDENYLKQQELGNFEHLDFFSKARAYSAASFLAQGKIYEAIYEAIMATDEPEKILKHLQGGEA</sequence>
<protein>
    <submittedName>
        <fullName evidence="1">Uncharacterized protein</fullName>
    </submittedName>
</protein>
<proteinExistence type="predicted"/>
<reference evidence="1 2" key="1">
    <citation type="submission" date="2016-10" db="EMBL/GenBank/DDBJ databases">
        <authorList>
            <person name="de Groot N.N."/>
        </authorList>
    </citation>
    <scope>NUCLEOTIDE SEQUENCE [LARGE SCALE GENOMIC DNA]</scope>
    <source>
        <strain evidence="1 2">JCM 19513</strain>
    </source>
</reference>
<dbReference type="Proteomes" id="UP000185766">
    <property type="component" value="Unassembled WGS sequence"/>
</dbReference>
<keyword evidence="2" id="KW-1185">Reference proteome</keyword>
<dbReference type="RefSeq" id="WP_074870813.1">
    <property type="nucleotide sequence ID" value="NZ_FOAS01000038.1"/>
</dbReference>
<evidence type="ECO:0000313" key="2">
    <source>
        <dbReference type="Proteomes" id="UP000185766"/>
    </source>
</evidence>
<evidence type="ECO:0000313" key="1">
    <source>
        <dbReference type="EMBL" id="SEL84949.1"/>
    </source>
</evidence>
<name>A0A1H7TKE2_9GAMM</name>
<gene>
    <name evidence="1" type="ORF">SAMN05216214_1381</name>
</gene>
<accession>A0A1H7TKE2</accession>